<dbReference type="EMBL" id="AVQL01000181">
    <property type="protein sequence ID" value="KEQ02007.1"/>
    <property type="molecule type" value="Genomic_DNA"/>
</dbReference>
<reference evidence="1 2" key="1">
    <citation type="journal article" date="2014" name="PLoS Genet.">
        <title>Hidden diversity in honey bee gut symbionts detected by single-cell genomics.</title>
        <authorList>
            <person name="Engel P."/>
            <person name="Stepanauskas R."/>
            <person name="Moran N."/>
        </authorList>
    </citation>
    <scope>NUCLEOTIDE SEQUENCE [LARGE SCALE GENOMIC DNA]</scope>
    <source>
        <strain evidence="1 2">SCGC AB-598-J21</strain>
    </source>
</reference>
<name>A0A074VDX8_9NEIS</name>
<gene>
    <name evidence="1" type="ORF">SASC598J21_002150</name>
</gene>
<evidence type="ECO:0000313" key="1">
    <source>
        <dbReference type="EMBL" id="KEQ02007.1"/>
    </source>
</evidence>
<protein>
    <submittedName>
        <fullName evidence="1">Uncharacterized protein</fullName>
    </submittedName>
</protein>
<dbReference type="Proteomes" id="UP000027644">
    <property type="component" value="Unassembled WGS sequence"/>
</dbReference>
<proteinExistence type="predicted"/>
<organism evidence="1 2">
    <name type="scientific">Snodgrassella alvi SCGC AB-598-J21</name>
    <dbReference type="NCBI Taxonomy" id="1385367"/>
    <lineage>
        <taxon>Bacteria</taxon>
        <taxon>Pseudomonadati</taxon>
        <taxon>Pseudomonadota</taxon>
        <taxon>Betaproteobacteria</taxon>
        <taxon>Neisseriales</taxon>
        <taxon>Neisseriaceae</taxon>
        <taxon>Snodgrassella</taxon>
    </lineage>
</organism>
<sequence length="29" mass="3322">MNRTLFGRCQVNDRINLEVDAQTQAIVDT</sequence>
<comment type="caution">
    <text evidence="1">The sequence shown here is derived from an EMBL/GenBank/DDBJ whole genome shotgun (WGS) entry which is preliminary data.</text>
</comment>
<accession>A0A074VDX8</accession>
<evidence type="ECO:0000313" key="2">
    <source>
        <dbReference type="Proteomes" id="UP000027644"/>
    </source>
</evidence>
<feature type="non-terminal residue" evidence="1">
    <location>
        <position position="29"/>
    </location>
</feature>
<dbReference type="AlphaFoldDB" id="A0A074VDX8"/>